<evidence type="ECO:0000313" key="3">
    <source>
        <dbReference type="Proteomes" id="UP001152562"/>
    </source>
</evidence>
<dbReference type="AlphaFoldDB" id="A0A9P0TFC1"/>
<gene>
    <name evidence="2" type="ORF">PIBRA_LOCUS7854</name>
</gene>
<protein>
    <submittedName>
        <fullName evidence="2">Uncharacterized protein</fullName>
    </submittedName>
</protein>
<feature type="compositionally biased region" description="Basic and acidic residues" evidence="1">
    <location>
        <begin position="436"/>
        <end position="464"/>
    </location>
</feature>
<evidence type="ECO:0000313" key="2">
    <source>
        <dbReference type="EMBL" id="CAH4031318.1"/>
    </source>
</evidence>
<sequence>MGSECFETNSLDFTEFWANTGVNSEVLRGTKLREEKPNCSKKQQQFTPVNININGSVKKMHKHRRGKRKPVTNTKSRCLMRLAELAIPSKRQCLDTWRNRGKTLPNFMVDRLRQYVMDEKAVVHIKDAIYCFKSQKLKRSRSNKLKFIKNGNIDKEKLFCAIFGHRIVMKLLPCGRIPVPTSLKNLTEIVNNDIEQLLRRRKRNTIHKTIRDEISEKVTVWIASVLDESDINLMMDDFEGNLEEKEGHVWDIIDDLIEAVVENCKSESISYVEEKYPSRTISFHSIVSNISRLSLNKEEKTSFYDDINNITSNTNEYKINMIDVILLDIIDSICRYDNQINGFVQNLLDKIVSEVIAIDKEEINIKDEIKTDGERNTIDMTGSHLPKMIILEQADSVNDFSNDTPESNTSNLENRAQTKNTDAQNDFNNQTYYDIIPKDTSTHDADNDVKNESNNSENKESITIREKIQLIESAENTQTEPIQEDDALNQLTVSETKPHIENELDATESKTSKLENGALTKNTDEQNYFDNQTYYEIVPKDTSTHGADNDIIKESNNSGNQESVTIREKIQLMESPENTQTEQIQEDDALNQLTVSEIKPSIEYGLDTNVSTENIQLELKDSYEWSEDSFKKVKFSDTNIGNEQRSIDGDSKYNKNEASFLHKKLSSSSQRNYFKHINFSPPNTHLLYNVDETWPEEFYPLTTKLSATVSKSVISLGFINEADEKSIPSPITLREREQNVEKQFVADISNLCEEILKDSNDLQKTFLLNICDTNTAIESKYQASYQTSQGSGSICLNIKRSHEKGDNGDGKELPINYVGKSQNTRKLTVKVLSCINIASEIEVSSDKGLTKEKQIQTDSEKIRLNPNTNSIKTQKDKEWLHLKKSVDSDRKVWHHLYKRLSIGINSYKNNFKENNAKIKSVQPKSCICRGF</sequence>
<feature type="compositionally biased region" description="Polar residues" evidence="1">
    <location>
        <begin position="398"/>
        <end position="432"/>
    </location>
</feature>
<reference evidence="2" key="1">
    <citation type="submission" date="2022-05" db="EMBL/GenBank/DDBJ databases">
        <authorList>
            <person name="Okamura Y."/>
        </authorList>
    </citation>
    <scope>NUCLEOTIDE SEQUENCE</scope>
</reference>
<proteinExistence type="predicted"/>
<dbReference type="EMBL" id="CALOZG010000013">
    <property type="protein sequence ID" value="CAH4031318.1"/>
    <property type="molecule type" value="Genomic_DNA"/>
</dbReference>
<evidence type="ECO:0000256" key="1">
    <source>
        <dbReference type="SAM" id="MobiDB-lite"/>
    </source>
</evidence>
<comment type="caution">
    <text evidence="2">The sequence shown here is derived from an EMBL/GenBank/DDBJ whole genome shotgun (WGS) entry which is preliminary data.</text>
</comment>
<keyword evidence="3" id="KW-1185">Reference proteome</keyword>
<name>A0A9P0TFC1_PIEBR</name>
<feature type="region of interest" description="Disordered" evidence="1">
    <location>
        <begin position="398"/>
        <end position="464"/>
    </location>
</feature>
<dbReference type="Proteomes" id="UP001152562">
    <property type="component" value="Unassembled WGS sequence"/>
</dbReference>
<organism evidence="2 3">
    <name type="scientific">Pieris brassicae</name>
    <name type="common">White butterfly</name>
    <name type="synonym">Large white butterfly</name>
    <dbReference type="NCBI Taxonomy" id="7116"/>
    <lineage>
        <taxon>Eukaryota</taxon>
        <taxon>Metazoa</taxon>
        <taxon>Ecdysozoa</taxon>
        <taxon>Arthropoda</taxon>
        <taxon>Hexapoda</taxon>
        <taxon>Insecta</taxon>
        <taxon>Pterygota</taxon>
        <taxon>Neoptera</taxon>
        <taxon>Endopterygota</taxon>
        <taxon>Lepidoptera</taxon>
        <taxon>Glossata</taxon>
        <taxon>Ditrysia</taxon>
        <taxon>Papilionoidea</taxon>
        <taxon>Pieridae</taxon>
        <taxon>Pierinae</taxon>
        <taxon>Pieris</taxon>
    </lineage>
</organism>
<accession>A0A9P0TFC1</accession>